<dbReference type="EMBL" id="JAKZGS010000018">
    <property type="protein sequence ID" value="MCH7399618.1"/>
    <property type="molecule type" value="Genomic_DNA"/>
</dbReference>
<dbReference type="PANTHER" id="PTHR11575:SF24">
    <property type="entry name" value="5'-NUCLEOTIDASE"/>
    <property type="match status" value="1"/>
</dbReference>
<keyword evidence="1" id="KW-0732">Signal</keyword>
<feature type="signal peptide" evidence="1">
    <location>
        <begin position="1"/>
        <end position="28"/>
    </location>
</feature>
<protein>
    <submittedName>
        <fullName evidence="3">5'-nucleotidase C-terminal domain-containing protein</fullName>
    </submittedName>
</protein>
<proteinExistence type="predicted"/>
<feature type="chain" id="PRO_5045286813" evidence="1">
    <location>
        <begin position="29"/>
        <end position="250"/>
    </location>
</feature>
<feature type="domain" description="5'-Nucleotidase C-terminal" evidence="2">
    <location>
        <begin position="67"/>
        <end position="207"/>
    </location>
</feature>
<reference evidence="3" key="1">
    <citation type="submission" date="2022-03" db="EMBL/GenBank/DDBJ databases">
        <title>De novo assembled genomes of Belliella spp. (Cyclobacteriaceae) strains.</title>
        <authorList>
            <person name="Szabo A."/>
            <person name="Korponai K."/>
            <person name="Felfoldi T."/>
        </authorList>
    </citation>
    <scope>NUCLEOTIDE SEQUENCE</scope>
    <source>
        <strain evidence="3">DSM 107340</strain>
    </source>
</reference>
<dbReference type="PANTHER" id="PTHR11575">
    <property type="entry name" value="5'-NUCLEOTIDASE-RELATED"/>
    <property type="match status" value="1"/>
</dbReference>
<dbReference type="InterPro" id="IPR036907">
    <property type="entry name" value="5'-Nucleotdase_C_sf"/>
</dbReference>
<sequence>MNNTSLTKQLFFASMISLLFLNCSPQLGFQFQGNYKAADETIEQEESFVQFVSPYKETMEEKMGTVIGVSEKALTKEGRENLLGNFVTDIQKEYVEKKFGLAVDISIINNGGMRNELPLGKITLGNIYELSPFDNYLVVLELQSNDVIKLAEFMTERKNMSVSGMRIYGEDNQLKEFSVNGKSVEQGKTYLLAINDYLANGGDNMDFLMGLHIKENSNILLRDMLIEMIQEKTSEGKNLNAEIEGRQIYR</sequence>
<dbReference type="PRINTS" id="PR01607">
    <property type="entry name" value="APYRASEFAMLY"/>
</dbReference>
<accession>A0ABS9USM3</accession>
<evidence type="ECO:0000313" key="4">
    <source>
        <dbReference type="Proteomes" id="UP001165488"/>
    </source>
</evidence>
<dbReference type="Gene3D" id="3.90.780.10">
    <property type="entry name" value="5'-Nucleotidase, C-terminal domain"/>
    <property type="match status" value="1"/>
</dbReference>
<gene>
    <name evidence="3" type="ORF">MM236_16595</name>
</gene>
<evidence type="ECO:0000313" key="3">
    <source>
        <dbReference type="EMBL" id="MCH7399618.1"/>
    </source>
</evidence>
<dbReference type="InterPro" id="IPR008334">
    <property type="entry name" value="5'-Nucleotdase_C"/>
</dbReference>
<keyword evidence="4" id="KW-1185">Reference proteome</keyword>
<evidence type="ECO:0000259" key="2">
    <source>
        <dbReference type="Pfam" id="PF02872"/>
    </source>
</evidence>
<dbReference type="Pfam" id="PF02872">
    <property type="entry name" value="5_nucleotid_C"/>
    <property type="match status" value="1"/>
</dbReference>
<organism evidence="3 4">
    <name type="scientific">Belliella calami</name>
    <dbReference type="NCBI Taxonomy" id="2923436"/>
    <lineage>
        <taxon>Bacteria</taxon>
        <taxon>Pseudomonadati</taxon>
        <taxon>Bacteroidota</taxon>
        <taxon>Cytophagia</taxon>
        <taxon>Cytophagales</taxon>
        <taxon>Cyclobacteriaceae</taxon>
        <taxon>Belliella</taxon>
    </lineage>
</organism>
<evidence type="ECO:0000256" key="1">
    <source>
        <dbReference type="SAM" id="SignalP"/>
    </source>
</evidence>
<comment type="caution">
    <text evidence="3">The sequence shown here is derived from an EMBL/GenBank/DDBJ whole genome shotgun (WGS) entry which is preliminary data.</text>
</comment>
<dbReference type="InterPro" id="IPR006179">
    <property type="entry name" value="5_nucleotidase/apyrase"/>
</dbReference>
<dbReference type="SUPFAM" id="SSF55816">
    <property type="entry name" value="5'-nucleotidase (syn. UDP-sugar hydrolase), C-terminal domain"/>
    <property type="match status" value="1"/>
</dbReference>
<dbReference type="Proteomes" id="UP001165488">
    <property type="component" value="Unassembled WGS sequence"/>
</dbReference>
<name>A0ABS9USM3_9BACT</name>
<dbReference type="RefSeq" id="WP_241276114.1">
    <property type="nucleotide sequence ID" value="NZ_JAKZGS010000018.1"/>
</dbReference>